<comment type="caution">
    <text evidence="2">The sequence shown here is derived from an EMBL/GenBank/DDBJ whole genome shotgun (WGS) entry which is preliminary data.</text>
</comment>
<dbReference type="EMBL" id="MSFK01000007">
    <property type="protein sequence ID" value="PWY93113.1"/>
    <property type="molecule type" value="Genomic_DNA"/>
</dbReference>
<dbReference type="OrthoDB" id="309640at2759"/>
<dbReference type="GeneID" id="37118926"/>
<dbReference type="InterPro" id="IPR035959">
    <property type="entry name" value="RutC-like_sf"/>
</dbReference>
<dbReference type="SUPFAM" id="SSF55298">
    <property type="entry name" value="YjgF-like"/>
    <property type="match status" value="1"/>
</dbReference>
<dbReference type="Proteomes" id="UP000246702">
    <property type="component" value="Unassembled WGS sequence"/>
</dbReference>
<proteinExistence type="inferred from homology"/>
<evidence type="ECO:0000256" key="1">
    <source>
        <dbReference type="ARBA" id="ARBA00010552"/>
    </source>
</evidence>
<dbReference type="PANTHER" id="PTHR11803:SF58">
    <property type="entry name" value="PROTEIN HMF1-RELATED"/>
    <property type="match status" value="1"/>
</dbReference>
<gene>
    <name evidence="2" type="ORF">BO94DRAFT_615957</name>
</gene>
<dbReference type="PANTHER" id="PTHR11803">
    <property type="entry name" value="2-IMINOBUTANOATE/2-IMINOPROPANOATE DEAMINASE RIDA"/>
    <property type="match status" value="1"/>
</dbReference>
<reference evidence="2 3" key="1">
    <citation type="submission" date="2016-12" db="EMBL/GenBank/DDBJ databases">
        <title>The genomes of Aspergillus section Nigri reveals drivers in fungal speciation.</title>
        <authorList>
            <consortium name="DOE Joint Genome Institute"/>
            <person name="Vesth T.C."/>
            <person name="Nybo J."/>
            <person name="Theobald S."/>
            <person name="Brandl J."/>
            <person name="Frisvad J.C."/>
            <person name="Nielsen K.F."/>
            <person name="Lyhne E.K."/>
            <person name="Kogle M.E."/>
            <person name="Kuo A."/>
            <person name="Riley R."/>
            <person name="Clum A."/>
            <person name="Nolan M."/>
            <person name="Lipzen A."/>
            <person name="Salamov A."/>
            <person name="Henrissat B."/>
            <person name="Wiebenga A."/>
            <person name="De Vries R.P."/>
            <person name="Grigoriev I.V."/>
            <person name="Mortensen U.H."/>
            <person name="Andersen M.R."/>
            <person name="Baker S.E."/>
        </authorList>
    </citation>
    <scope>NUCLEOTIDE SEQUENCE [LARGE SCALE GENOMIC DNA]</scope>
    <source>
        <strain evidence="2 3">CBS 115572</strain>
    </source>
</reference>
<dbReference type="InterPro" id="IPR006175">
    <property type="entry name" value="YjgF/YER057c/UK114"/>
</dbReference>
<protein>
    <submittedName>
        <fullName evidence="2">YjgF-like protein</fullName>
    </submittedName>
</protein>
<dbReference type="STRING" id="1450535.A0A317X3G9"/>
<evidence type="ECO:0000313" key="2">
    <source>
        <dbReference type="EMBL" id="PWY93113.1"/>
    </source>
</evidence>
<dbReference type="GO" id="GO:0005829">
    <property type="term" value="C:cytosol"/>
    <property type="evidence" value="ECO:0007669"/>
    <property type="project" value="TreeGrafter"/>
</dbReference>
<keyword evidence="3" id="KW-1185">Reference proteome</keyword>
<dbReference type="InterPro" id="IPR006056">
    <property type="entry name" value="RidA"/>
</dbReference>
<dbReference type="Gene3D" id="3.30.1330.40">
    <property type="entry name" value="RutC-like"/>
    <property type="match status" value="1"/>
</dbReference>
<dbReference type="FunFam" id="3.30.1330.40:FF:000001">
    <property type="entry name" value="L-PSP family endoribonuclease"/>
    <property type="match status" value="1"/>
</dbReference>
<name>A0A317X3G9_9EURO</name>
<evidence type="ECO:0000313" key="3">
    <source>
        <dbReference type="Proteomes" id="UP000246702"/>
    </source>
</evidence>
<dbReference type="AlphaFoldDB" id="A0A317X3G9"/>
<dbReference type="GO" id="GO:0005739">
    <property type="term" value="C:mitochondrion"/>
    <property type="evidence" value="ECO:0007669"/>
    <property type="project" value="UniProtKB-ARBA"/>
</dbReference>
<sequence length="129" mass="13602">MSSRTAVTTNEAPKGGPLLSQAIISGGLVFTSGSLGIDHETGQFVTGGTYDRAVKAFRNLEAVLKAAGSGLEKAVKVTIFLSSMEYYSELNRAYADVFADVEPKPSRTCVSVAKLPLDAELEVEMVAAL</sequence>
<accession>A0A317X3G9</accession>
<comment type="similarity">
    <text evidence="1">Belongs to the RutC family.</text>
</comment>
<dbReference type="RefSeq" id="XP_025469874.1">
    <property type="nucleotide sequence ID" value="XM_025616783.1"/>
</dbReference>
<dbReference type="GO" id="GO:0019239">
    <property type="term" value="F:deaminase activity"/>
    <property type="evidence" value="ECO:0007669"/>
    <property type="project" value="TreeGrafter"/>
</dbReference>
<dbReference type="NCBIfam" id="TIGR00004">
    <property type="entry name" value="Rid family detoxifying hydrolase"/>
    <property type="match status" value="1"/>
</dbReference>
<dbReference type="CDD" id="cd00448">
    <property type="entry name" value="YjgF_YER057c_UK114_family"/>
    <property type="match status" value="1"/>
</dbReference>
<dbReference type="Pfam" id="PF01042">
    <property type="entry name" value="Ribonuc_L-PSP"/>
    <property type="match status" value="1"/>
</dbReference>
<organism evidence="2 3">
    <name type="scientific">Aspergillus sclerotioniger CBS 115572</name>
    <dbReference type="NCBI Taxonomy" id="1450535"/>
    <lineage>
        <taxon>Eukaryota</taxon>
        <taxon>Fungi</taxon>
        <taxon>Dikarya</taxon>
        <taxon>Ascomycota</taxon>
        <taxon>Pezizomycotina</taxon>
        <taxon>Eurotiomycetes</taxon>
        <taxon>Eurotiomycetidae</taxon>
        <taxon>Eurotiales</taxon>
        <taxon>Aspergillaceae</taxon>
        <taxon>Aspergillus</taxon>
        <taxon>Aspergillus subgen. Circumdati</taxon>
    </lineage>
</organism>